<gene>
    <name evidence="1" type="ORF">K7432_010290</name>
</gene>
<feature type="non-terminal residue" evidence="1">
    <location>
        <position position="1"/>
    </location>
</feature>
<sequence length="254" mass="28615">GNSYRLSNKTYPPSYYYNGRFSNGPLWPEYIQELTQWKVLNYAYGGATVNNKVIQGYSGFDMDILIPSIADQIEMHRKFITSNANDLLAGSIMYIIMASGNDYTFGGPTTTPESVATNIYETSKVLSDPPFLGENFLYANIALDHLAYNMNVNATIMKQAHNGRLKHNQVLNKLIRYGTQVNAKIFDMNGFLEKQLASSNYVEASISCIRDFISRNVVPEICENPQEKVFWDLLHLSTTAHRRLADTIIKAISG</sequence>
<organism evidence="1 2">
    <name type="scientific">Basidiobolus ranarum</name>
    <dbReference type="NCBI Taxonomy" id="34480"/>
    <lineage>
        <taxon>Eukaryota</taxon>
        <taxon>Fungi</taxon>
        <taxon>Fungi incertae sedis</taxon>
        <taxon>Zoopagomycota</taxon>
        <taxon>Entomophthoromycotina</taxon>
        <taxon>Basidiobolomycetes</taxon>
        <taxon>Basidiobolales</taxon>
        <taxon>Basidiobolaceae</taxon>
        <taxon>Basidiobolus</taxon>
    </lineage>
</organism>
<name>A0ABR2WNY3_9FUNG</name>
<dbReference type="Proteomes" id="UP001479436">
    <property type="component" value="Unassembled WGS sequence"/>
</dbReference>
<dbReference type="InterPro" id="IPR001087">
    <property type="entry name" value="GDSL"/>
</dbReference>
<keyword evidence="2" id="KW-1185">Reference proteome</keyword>
<reference evidence="1 2" key="1">
    <citation type="submission" date="2023-04" db="EMBL/GenBank/DDBJ databases">
        <title>Genome of Basidiobolus ranarum AG-B5.</title>
        <authorList>
            <person name="Stajich J.E."/>
            <person name="Carter-House D."/>
            <person name="Gryganskyi A."/>
        </authorList>
    </citation>
    <scope>NUCLEOTIDE SEQUENCE [LARGE SCALE GENOMIC DNA]</scope>
    <source>
        <strain evidence="1 2">AG-B5</strain>
    </source>
</reference>
<dbReference type="Pfam" id="PF00657">
    <property type="entry name" value="Lipase_GDSL"/>
    <property type="match status" value="1"/>
</dbReference>
<accession>A0ABR2WNY3</accession>
<comment type="caution">
    <text evidence="1">The sequence shown here is derived from an EMBL/GenBank/DDBJ whole genome shotgun (WGS) entry which is preliminary data.</text>
</comment>
<protein>
    <submittedName>
        <fullName evidence="1">Uncharacterized protein</fullName>
    </submittedName>
</protein>
<dbReference type="SUPFAM" id="SSF52266">
    <property type="entry name" value="SGNH hydrolase"/>
    <property type="match status" value="1"/>
</dbReference>
<dbReference type="InterPro" id="IPR036514">
    <property type="entry name" value="SGNH_hydro_sf"/>
</dbReference>
<proteinExistence type="predicted"/>
<evidence type="ECO:0000313" key="2">
    <source>
        <dbReference type="Proteomes" id="UP001479436"/>
    </source>
</evidence>
<evidence type="ECO:0000313" key="1">
    <source>
        <dbReference type="EMBL" id="KAK9763235.1"/>
    </source>
</evidence>
<dbReference type="Gene3D" id="3.40.50.1110">
    <property type="entry name" value="SGNH hydrolase"/>
    <property type="match status" value="1"/>
</dbReference>
<dbReference type="EMBL" id="JASJQH010000697">
    <property type="protein sequence ID" value="KAK9763235.1"/>
    <property type="molecule type" value="Genomic_DNA"/>
</dbReference>